<dbReference type="PANTHER" id="PTHR12585">
    <property type="entry name" value="SCC1 / RAD21 FAMILY MEMBER"/>
    <property type="match status" value="1"/>
</dbReference>
<feature type="domain" description="Rad21/Rec8-like protein N-terminal" evidence="5">
    <location>
        <begin position="22"/>
        <end position="122"/>
    </location>
</feature>
<reference evidence="7" key="1">
    <citation type="submission" date="2012-06" db="EMBL/GenBank/DDBJ databases">
        <title>The genome sequence of Coniosporium apollinis CBS 100218.</title>
        <authorList>
            <consortium name="The Broad Institute Genome Sequencing Platform"/>
            <person name="Cuomo C."/>
            <person name="Gorbushina A."/>
            <person name="Noack S."/>
            <person name="Walker B."/>
            <person name="Young S.K."/>
            <person name="Zeng Q."/>
            <person name="Gargeya S."/>
            <person name="Fitzgerald M."/>
            <person name="Haas B."/>
            <person name="Abouelleil A."/>
            <person name="Alvarado L."/>
            <person name="Arachchi H.M."/>
            <person name="Berlin A.M."/>
            <person name="Chapman S.B."/>
            <person name="Goldberg J."/>
            <person name="Griggs A."/>
            <person name="Gujja S."/>
            <person name="Hansen M."/>
            <person name="Howarth C."/>
            <person name="Imamovic A."/>
            <person name="Larimer J."/>
            <person name="McCowan C."/>
            <person name="Montmayeur A."/>
            <person name="Murphy C."/>
            <person name="Neiman D."/>
            <person name="Pearson M."/>
            <person name="Priest M."/>
            <person name="Roberts A."/>
            <person name="Saif S."/>
            <person name="Shea T."/>
            <person name="Sisk P."/>
            <person name="Sykes S."/>
            <person name="Wortman J."/>
            <person name="Nusbaum C."/>
            <person name="Birren B."/>
        </authorList>
    </citation>
    <scope>NUCLEOTIDE SEQUENCE [LARGE SCALE GENOMIC DNA]</scope>
    <source>
        <strain evidence="7">CBS 100218</strain>
    </source>
</reference>
<dbReference type="GO" id="GO:0003682">
    <property type="term" value="F:chromatin binding"/>
    <property type="evidence" value="ECO:0007669"/>
    <property type="project" value="TreeGrafter"/>
</dbReference>
<dbReference type="Pfam" id="PF04825">
    <property type="entry name" value="Rad21_Rec8_N"/>
    <property type="match status" value="1"/>
</dbReference>
<dbReference type="GO" id="GO:0030892">
    <property type="term" value="C:mitotic cohesin complex"/>
    <property type="evidence" value="ECO:0007669"/>
    <property type="project" value="TreeGrafter"/>
</dbReference>
<feature type="region of interest" description="Disordered" evidence="3">
    <location>
        <begin position="440"/>
        <end position="479"/>
    </location>
</feature>
<keyword evidence="7" id="KW-1185">Reference proteome</keyword>
<protein>
    <recommendedName>
        <fullName evidence="8">Rad21/Rec8-like protein N-terminal domain-containing protein</fullName>
    </recommendedName>
</protein>
<evidence type="ECO:0000313" key="6">
    <source>
        <dbReference type="EMBL" id="EON68764.1"/>
    </source>
</evidence>
<dbReference type="GO" id="GO:0007064">
    <property type="term" value="P:mitotic sister chromatid cohesion"/>
    <property type="evidence" value="ECO:0007669"/>
    <property type="project" value="TreeGrafter"/>
</dbReference>
<dbReference type="InterPro" id="IPR006909">
    <property type="entry name" value="Rad21/Rec8_C_eu"/>
</dbReference>
<dbReference type="InterPro" id="IPR006910">
    <property type="entry name" value="Rad21_Rec8_N"/>
</dbReference>
<evidence type="ECO:0000313" key="7">
    <source>
        <dbReference type="Proteomes" id="UP000016924"/>
    </source>
</evidence>
<dbReference type="GeneID" id="19905333"/>
<dbReference type="STRING" id="1168221.R7Z418"/>
<dbReference type="InterPro" id="IPR039781">
    <property type="entry name" value="Rad21/Rec8-like"/>
</dbReference>
<sequence length="705" mass="73950">MKVQLRSHLLRVTHRSLPLPVLTSRKYGVATVWLVATLGSKSSLKKVNRKAILEVNVPKACETILMPEAPMALRLQSNLLYGISRVYSQQCGYVLADAENAQHSIRALLKVVRTTDLDPEAGRGRHAPEQLLLGDDPSFLPDLALAPFDFDLSTLEASLTAESPLTSLSPHTPTTSPGAAFGGPVGGLVIPTSDTGAVGDIGGFIVPGDDCLGAAAAPGDDEGFLPEADFSFDAEGNLLDFSVAGTAPRPSVPRTGAAAGVGDVTAASARVRAEHAAGVAAGVPLGDQMDIDLPMIGDDNSLPEGEAFPIAQRPPPAILRGSSLARETEAEPSSEALEAQQARRPRAPRVIALDQSIELRHGDLARWNTDYLANMQQAGQTKLAHRLPLQARKNAEFWVLGAGLGGIGARPTDGITNPLAAFAGAGLWEQITGQTFYAGTKRDRDSGIDTETEEAARRVRPRPSADDVFRGVGPEQDEGVITGFGDHDVELPREAPSALDDISSVLPWNITASIRGSSVARAASTIRRGTLGRPSSVGVPGSLGRRIVSPSPLVGRGGPLPAGIEELDFGASDAFADLGDLGAAPPTGDDEFELYGPAAAVDTQTAGESQWQRAALDEQAQNFLTFIEAGIEEKRGRAADGEVGAAARTEDVSEVSFEELLPPATNSRMVAAQALLHVLSLATKGLISIRQEEDFGEIGLGLIEV</sequence>
<keyword evidence="2" id="KW-0539">Nucleus</keyword>
<dbReference type="HOGENOM" id="CLU_025342_0_0_1"/>
<accession>R7Z418</accession>
<dbReference type="CDD" id="cd21789">
    <property type="entry name" value="Rad21_Rec8_M_SpRec8p-like"/>
    <property type="match status" value="1"/>
</dbReference>
<evidence type="ECO:0000256" key="1">
    <source>
        <dbReference type="ARBA" id="ARBA00004123"/>
    </source>
</evidence>
<dbReference type="PANTHER" id="PTHR12585:SF70">
    <property type="entry name" value="RAD21_REC8 N TERMINAL DOMAIN PROTEIN (AFU_ORTHOLOGUE AFUA_6G02900)"/>
    <property type="match status" value="1"/>
</dbReference>
<dbReference type="GO" id="GO:0005634">
    <property type="term" value="C:nucleus"/>
    <property type="evidence" value="ECO:0007669"/>
    <property type="project" value="UniProtKB-SubCell"/>
</dbReference>
<evidence type="ECO:0000259" key="4">
    <source>
        <dbReference type="Pfam" id="PF04824"/>
    </source>
</evidence>
<dbReference type="AlphaFoldDB" id="R7Z418"/>
<comment type="subcellular location">
    <subcellularLocation>
        <location evidence="1">Nucleus</location>
    </subcellularLocation>
</comment>
<dbReference type="InterPro" id="IPR023093">
    <property type="entry name" value="ScpA-like_C"/>
</dbReference>
<name>R7Z418_CONA1</name>
<feature type="domain" description="Rad21/Rec8-like protein C-terminal eukaryotic" evidence="4">
    <location>
        <begin position="656"/>
        <end position="699"/>
    </location>
</feature>
<evidence type="ECO:0000259" key="5">
    <source>
        <dbReference type="Pfam" id="PF04825"/>
    </source>
</evidence>
<dbReference type="OrthoDB" id="5427633at2759"/>
<dbReference type="Pfam" id="PF04824">
    <property type="entry name" value="Rad21_Rec8"/>
    <property type="match status" value="1"/>
</dbReference>
<dbReference type="eggNOG" id="KOG1213">
    <property type="taxonomic scope" value="Eukaryota"/>
</dbReference>
<evidence type="ECO:0000256" key="2">
    <source>
        <dbReference type="ARBA" id="ARBA00023242"/>
    </source>
</evidence>
<dbReference type="Proteomes" id="UP000016924">
    <property type="component" value="Unassembled WGS sequence"/>
</dbReference>
<organism evidence="6 7">
    <name type="scientific">Coniosporium apollinis (strain CBS 100218)</name>
    <name type="common">Rock-inhabiting black yeast</name>
    <dbReference type="NCBI Taxonomy" id="1168221"/>
    <lineage>
        <taxon>Eukaryota</taxon>
        <taxon>Fungi</taxon>
        <taxon>Dikarya</taxon>
        <taxon>Ascomycota</taxon>
        <taxon>Pezizomycotina</taxon>
        <taxon>Dothideomycetes</taxon>
        <taxon>Dothideomycetes incertae sedis</taxon>
        <taxon>Coniosporium</taxon>
    </lineage>
</organism>
<dbReference type="RefSeq" id="XP_007784081.1">
    <property type="nucleotide sequence ID" value="XM_007785891.1"/>
</dbReference>
<dbReference type="OMA" id="QQCHYVL"/>
<dbReference type="Gene3D" id="1.10.10.580">
    <property type="entry name" value="Structural maintenance of chromosome 1. Chain E"/>
    <property type="match status" value="1"/>
</dbReference>
<feature type="region of interest" description="Disordered" evidence="3">
    <location>
        <begin position="323"/>
        <end position="345"/>
    </location>
</feature>
<dbReference type="EMBL" id="JH767601">
    <property type="protein sequence ID" value="EON68764.1"/>
    <property type="molecule type" value="Genomic_DNA"/>
</dbReference>
<evidence type="ECO:0000256" key="3">
    <source>
        <dbReference type="SAM" id="MobiDB-lite"/>
    </source>
</evidence>
<proteinExistence type="predicted"/>
<gene>
    <name evidence="6" type="ORF">W97_08022</name>
</gene>
<evidence type="ECO:0008006" key="8">
    <source>
        <dbReference type="Google" id="ProtNLM"/>
    </source>
</evidence>